<feature type="transmembrane region" description="Helical" evidence="1">
    <location>
        <begin position="79"/>
        <end position="102"/>
    </location>
</feature>
<protein>
    <submittedName>
        <fullName evidence="2">Uncharacterized protein</fullName>
    </submittedName>
</protein>
<keyword evidence="3" id="KW-1185">Reference proteome</keyword>
<comment type="caution">
    <text evidence="2">The sequence shown here is derived from an EMBL/GenBank/DDBJ whole genome shotgun (WGS) entry which is preliminary data.</text>
</comment>
<reference evidence="2" key="2">
    <citation type="submission" date="2020-09" db="EMBL/GenBank/DDBJ databases">
        <authorList>
            <person name="Sun Q."/>
            <person name="Kim S."/>
        </authorList>
    </citation>
    <scope>NUCLEOTIDE SEQUENCE</scope>
    <source>
        <strain evidence="2">KCTC 42731</strain>
    </source>
</reference>
<accession>A0A919BFZ1</accession>
<organism evidence="2 3">
    <name type="scientific">Thalassotalea marina</name>
    <dbReference type="NCBI Taxonomy" id="1673741"/>
    <lineage>
        <taxon>Bacteria</taxon>
        <taxon>Pseudomonadati</taxon>
        <taxon>Pseudomonadota</taxon>
        <taxon>Gammaproteobacteria</taxon>
        <taxon>Alteromonadales</taxon>
        <taxon>Colwelliaceae</taxon>
        <taxon>Thalassotalea</taxon>
    </lineage>
</organism>
<gene>
    <name evidence="2" type="ORF">GCM10017161_13220</name>
</gene>
<reference evidence="2" key="1">
    <citation type="journal article" date="2014" name="Int. J. Syst. Evol. Microbiol.">
        <title>Complete genome sequence of Corynebacterium casei LMG S-19264T (=DSM 44701T), isolated from a smear-ripened cheese.</title>
        <authorList>
            <consortium name="US DOE Joint Genome Institute (JGI-PGF)"/>
            <person name="Walter F."/>
            <person name="Albersmeier A."/>
            <person name="Kalinowski J."/>
            <person name="Ruckert C."/>
        </authorList>
    </citation>
    <scope>NUCLEOTIDE SEQUENCE</scope>
    <source>
        <strain evidence="2">KCTC 42731</strain>
    </source>
</reference>
<feature type="transmembrane region" description="Helical" evidence="1">
    <location>
        <begin position="29"/>
        <end position="49"/>
    </location>
</feature>
<keyword evidence="1" id="KW-0472">Membrane</keyword>
<proteinExistence type="predicted"/>
<evidence type="ECO:0000256" key="1">
    <source>
        <dbReference type="SAM" id="Phobius"/>
    </source>
</evidence>
<sequence length="111" mass="12538">MNNRKKALILNLLLCPGAGQLVLKRFKRAILFITIFLITVVYFFSTIVSKIQPLVDKVMAGQLMLTQQAIADEMSKNPIYFDLVLGQQLMIIILSVWLVAIIDGMTVKNKK</sequence>
<evidence type="ECO:0000313" key="2">
    <source>
        <dbReference type="EMBL" id="GHF87075.1"/>
    </source>
</evidence>
<dbReference type="AlphaFoldDB" id="A0A919BFZ1"/>
<dbReference type="Proteomes" id="UP000623842">
    <property type="component" value="Unassembled WGS sequence"/>
</dbReference>
<dbReference type="EMBL" id="BNCK01000003">
    <property type="protein sequence ID" value="GHF87075.1"/>
    <property type="molecule type" value="Genomic_DNA"/>
</dbReference>
<evidence type="ECO:0000313" key="3">
    <source>
        <dbReference type="Proteomes" id="UP000623842"/>
    </source>
</evidence>
<dbReference type="RefSeq" id="WP_229854581.1">
    <property type="nucleotide sequence ID" value="NZ_BNCK01000003.1"/>
</dbReference>
<keyword evidence="1" id="KW-0812">Transmembrane</keyword>
<name>A0A919BFZ1_9GAMM</name>
<keyword evidence="1" id="KW-1133">Transmembrane helix</keyword>